<evidence type="ECO:0000313" key="2">
    <source>
        <dbReference type="EMBL" id="CAL6077284.1"/>
    </source>
</evidence>
<evidence type="ECO:0000313" key="1">
    <source>
        <dbReference type="EMBL" id="CAI9973434.1"/>
    </source>
</evidence>
<sequence>MSLSQQSNQIFIYTQSTKDSQIKADVNNINVQTFTVFGFIKNASTIISSIINISIQFEVVKAALVCIQCDVVINNSTMIFVGQGQQLSGLVIESKEYIQIKFTSIQYKFMSIQSSGIVSVVNQQITEFSIAESRVSGYNFYIEQYSGYIAAQVNAYLHLNFTNLKVCVLDTPQIGTINPNIQIDQVQFEDLTCDNICDNILLAYGLCVDKFYYSQLYKETYECLHPFVYNTDKCICAQGYLLNESRCVNIVNELSELHTDSFQYKIKLIEIENLTDTHVNDT</sequence>
<reference evidence="2 3" key="2">
    <citation type="submission" date="2024-07" db="EMBL/GenBank/DDBJ databases">
        <authorList>
            <person name="Akdeniz Z."/>
        </authorList>
    </citation>
    <scope>NUCLEOTIDE SEQUENCE [LARGE SCALE GENOMIC DNA]</scope>
</reference>
<dbReference type="AlphaFoldDB" id="A0AA86UYR7"/>
<keyword evidence="3" id="KW-1185">Reference proteome</keyword>
<comment type="caution">
    <text evidence="1">The sequence shown here is derived from an EMBL/GenBank/DDBJ whole genome shotgun (WGS) entry which is preliminary data.</text>
</comment>
<name>A0AA86UYR7_9EUKA</name>
<dbReference type="Proteomes" id="UP001642409">
    <property type="component" value="Unassembled WGS sequence"/>
</dbReference>
<protein>
    <submittedName>
        <fullName evidence="2">Hypothetical_protein</fullName>
    </submittedName>
</protein>
<dbReference type="EMBL" id="CATOUU010001123">
    <property type="protein sequence ID" value="CAI9973434.1"/>
    <property type="molecule type" value="Genomic_DNA"/>
</dbReference>
<dbReference type="EMBL" id="CAXDID020000325">
    <property type="protein sequence ID" value="CAL6077284.1"/>
    <property type="molecule type" value="Genomic_DNA"/>
</dbReference>
<reference evidence="1" key="1">
    <citation type="submission" date="2023-06" db="EMBL/GenBank/DDBJ databases">
        <authorList>
            <person name="Kurt Z."/>
        </authorList>
    </citation>
    <scope>NUCLEOTIDE SEQUENCE</scope>
</reference>
<accession>A0AA86UYR7</accession>
<proteinExistence type="predicted"/>
<gene>
    <name evidence="2" type="ORF">HINF_LOCUS58169</name>
    <name evidence="1" type="ORF">HINF_LOCUS61079</name>
</gene>
<organism evidence="1">
    <name type="scientific">Hexamita inflata</name>
    <dbReference type="NCBI Taxonomy" id="28002"/>
    <lineage>
        <taxon>Eukaryota</taxon>
        <taxon>Metamonada</taxon>
        <taxon>Diplomonadida</taxon>
        <taxon>Hexamitidae</taxon>
        <taxon>Hexamitinae</taxon>
        <taxon>Hexamita</taxon>
    </lineage>
</organism>
<evidence type="ECO:0000313" key="3">
    <source>
        <dbReference type="Proteomes" id="UP001642409"/>
    </source>
</evidence>